<keyword evidence="2" id="KW-1185">Reference proteome</keyword>
<comment type="caution">
    <text evidence="1">The sequence shown here is derived from an EMBL/GenBank/DDBJ whole genome shotgun (WGS) entry which is preliminary data.</text>
</comment>
<protein>
    <submittedName>
        <fullName evidence="1">Uncharacterized protein</fullName>
    </submittedName>
</protein>
<dbReference type="EMBL" id="MCFL01000005">
    <property type="protein sequence ID" value="ORZ39496.1"/>
    <property type="molecule type" value="Genomic_DNA"/>
</dbReference>
<name>A0A1Y2HY09_9FUNG</name>
<evidence type="ECO:0000313" key="1">
    <source>
        <dbReference type="EMBL" id="ORZ39496.1"/>
    </source>
</evidence>
<evidence type="ECO:0000313" key="2">
    <source>
        <dbReference type="Proteomes" id="UP000193411"/>
    </source>
</evidence>
<dbReference type="Proteomes" id="UP000193411">
    <property type="component" value="Unassembled WGS sequence"/>
</dbReference>
<proteinExistence type="predicted"/>
<gene>
    <name evidence="1" type="ORF">BCR44DRAFT_1248781</name>
</gene>
<sequence length="370" mass="41321">MPLPTTLRTVLTSITKSCPDPLRSPLFDPFQSLLLLSLVGASFPTLDHDPGHIDAAINAVFISILSTSPAMTDHDQWRIICLAKPLATLSRLLAHLSLASRAQVSARPVQHATTPGVACICARVSFVPAVHVACEPNVKDALVKFRELYIETAPPPSAGLKLMDLCPPVGESLHPADDAPVPVCFLWLLDQVVDAVERDRLVRRLLPVKFTGVPVTAQRLLLALFLRSQLDVTNLVSKLDLSIDLVSVVLPELLDTLTDSTKDQALYLKMLDFALLRLESDSLVESRLQAPLIRFLVQAQAQRPALAEDCLLARHAVFRKLLSAHMPLAVRASALELMYAILRRTYHCRRMRWFSSRRRFRLIRRIHWTR</sequence>
<organism evidence="1 2">
    <name type="scientific">Catenaria anguillulae PL171</name>
    <dbReference type="NCBI Taxonomy" id="765915"/>
    <lineage>
        <taxon>Eukaryota</taxon>
        <taxon>Fungi</taxon>
        <taxon>Fungi incertae sedis</taxon>
        <taxon>Blastocladiomycota</taxon>
        <taxon>Blastocladiomycetes</taxon>
        <taxon>Blastocladiales</taxon>
        <taxon>Catenariaceae</taxon>
        <taxon>Catenaria</taxon>
    </lineage>
</organism>
<accession>A0A1Y2HY09</accession>
<dbReference type="AlphaFoldDB" id="A0A1Y2HY09"/>
<reference evidence="1 2" key="1">
    <citation type="submission" date="2016-07" db="EMBL/GenBank/DDBJ databases">
        <title>Pervasive Adenine N6-methylation of Active Genes in Fungi.</title>
        <authorList>
            <consortium name="DOE Joint Genome Institute"/>
            <person name="Mondo S.J."/>
            <person name="Dannebaum R.O."/>
            <person name="Kuo R.C."/>
            <person name="Labutti K."/>
            <person name="Haridas S."/>
            <person name="Kuo A."/>
            <person name="Salamov A."/>
            <person name="Ahrendt S.R."/>
            <person name="Lipzen A."/>
            <person name="Sullivan W."/>
            <person name="Andreopoulos W.B."/>
            <person name="Clum A."/>
            <person name="Lindquist E."/>
            <person name="Daum C."/>
            <person name="Ramamoorthy G.K."/>
            <person name="Gryganskyi A."/>
            <person name="Culley D."/>
            <person name="Magnuson J.K."/>
            <person name="James T.Y."/>
            <person name="O'Malley M.A."/>
            <person name="Stajich J.E."/>
            <person name="Spatafora J.W."/>
            <person name="Visel A."/>
            <person name="Grigoriev I.V."/>
        </authorList>
    </citation>
    <scope>NUCLEOTIDE SEQUENCE [LARGE SCALE GENOMIC DNA]</scope>
    <source>
        <strain evidence="1 2">PL171</strain>
    </source>
</reference>